<feature type="domain" description="Transposase (putative) gypsy type" evidence="2">
    <location>
        <begin position="108"/>
        <end position="169"/>
    </location>
</feature>
<organism evidence="3 4">
    <name type="scientific">Sesamum alatum</name>
    <dbReference type="NCBI Taxonomy" id="300844"/>
    <lineage>
        <taxon>Eukaryota</taxon>
        <taxon>Viridiplantae</taxon>
        <taxon>Streptophyta</taxon>
        <taxon>Embryophyta</taxon>
        <taxon>Tracheophyta</taxon>
        <taxon>Spermatophyta</taxon>
        <taxon>Magnoliopsida</taxon>
        <taxon>eudicotyledons</taxon>
        <taxon>Gunneridae</taxon>
        <taxon>Pentapetalae</taxon>
        <taxon>asterids</taxon>
        <taxon>lamiids</taxon>
        <taxon>Lamiales</taxon>
        <taxon>Pedaliaceae</taxon>
        <taxon>Sesamum</taxon>
    </lineage>
</organism>
<comment type="caution">
    <text evidence="3">The sequence shown here is derived from an EMBL/GenBank/DDBJ whole genome shotgun (WGS) entry which is preliminary data.</text>
</comment>
<feature type="non-terminal residue" evidence="3">
    <location>
        <position position="1"/>
    </location>
</feature>
<keyword evidence="4" id="KW-1185">Reference proteome</keyword>
<dbReference type="EMBL" id="JACGWO010000008">
    <property type="protein sequence ID" value="KAK4421059.1"/>
    <property type="molecule type" value="Genomic_DNA"/>
</dbReference>
<name>A0AAE1XZY1_9LAMI</name>
<feature type="compositionally biased region" description="Low complexity" evidence="1">
    <location>
        <begin position="288"/>
        <end position="300"/>
    </location>
</feature>
<dbReference type="PANTHER" id="PTHR31099">
    <property type="entry name" value="OS06G0165300 PROTEIN"/>
    <property type="match status" value="1"/>
</dbReference>
<dbReference type="Proteomes" id="UP001293254">
    <property type="component" value="Unassembled WGS sequence"/>
</dbReference>
<evidence type="ECO:0000256" key="1">
    <source>
        <dbReference type="SAM" id="MobiDB-lite"/>
    </source>
</evidence>
<accession>A0AAE1XZY1</accession>
<evidence type="ECO:0000313" key="4">
    <source>
        <dbReference type="Proteomes" id="UP001293254"/>
    </source>
</evidence>
<dbReference type="Pfam" id="PF04195">
    <property type="entry name" value="Transposase_28"/>
    <property type="match status" value="1"/>
</dbReference>
<evidence type="ECO:0000259" key="2">
    <source>
        <dbReference type="Pfam" id="PF04195"/>
    </source>
</evidence>
<dbReference type="InterPro" id="IPR007321">
    <property type="entry name" value="Transposase_28"/>
</dbReference>
<sequence>FMECGYTTFDWTSSASSSPPTTRSLPQKIRKKMTCRTRASISKEPPPSAANEMSPDCFVVISSISPKMYAKSIIKTINLLGLPEGYEVVTPSEYHRANNTPPGCLTVYVAQCVFGLRFPFHPFLVELLTALGISPSQSNPNSYRLVVGFLLCCQFYHIEHTLENFMGVFFPRLTPGECFFHFSRRPSLAFIHDKPSSYGAWKSRFFFIRKTEWEVSLAWRSSLNELPSINLELVKERVKVAGFLDHGFKAKTLVEEDLLIVAGLHPIPQIPVLALKAVTFTSVKSLPSNPLSSLSMRSASATPLDVQSSERGRSPSRTSPRVRPDSEEAPPADTTQAIPPSSFPLPVMTSQFNPKAGVSNMCNAVHMGDVESLAGRGGFRPSAVIPDCYGRLLKNQLADEESKHREENYVLNAQVEEKDSKLVMQAIEMASLRTTSFQSYTRGREEGLVAGQSTVVAAYKASPEFAEELFRQGSSFYAYGFTVCAE</sequence>
<dbReference type="AlphaFoldDB" id="A0AAE1XZY1"/>
<gene>
    <name evidence="3" type="ORF">Salat_2056400</name>
</gene>
<reference evidence="3" key="1">
    <citation type="submission" date="2020-06" db="EMBL/GenBank/DDBJ databases">
        <authorList>
            <person name="Li T."/>
            <person name="Hu X."/>
            <person name="Zhang T."/>
            <person name="Song X."/>
            <person name="Zhang H."/>
            <person name="Dai N."/>
            <person name="Sheng W."/>
            <person name="Hou X."/>
            <person name="Wei L."/>
        </authorList>
    </citation>
    <scope>NUCLEOTIDE SEQUENCE</scope>
    <source>
        <strain evidence="3">3651</strain>
        <tissue evidence="3">Leaf</tissue>
    </source>
</reference>
<reference evidence="3" key="2">
    <citation type="journal article" date="2024" name="Plant">
        <title>Genomic evolution and insights into agronomic trait innovations of Sesamum species.</title>
        <authorList>
            <person name="Miao H."/>
            <person name="Wang L."/>
            <person name="Qu L."/>
            <person name="Liu H."/>
            <person name="Sun Y."/>
            <person name="Le M."/>
            <person name="Wang Q."/>
            <person name="Wei S."/>
            <person name="Zheng Y."/>
            <person name="Lin W."/>
            <person name="Duan Y."/>
            <person name="Cao H."/>
            <person name="Xiong S."/>
            <person name="Wang X."/>
            <person name="Wei L."/>
            <person name="Li C."/>
            <person name="Ma Q."/>
            <person name="Ju M."/>
            <person name="Zhao R."/>
            <person name="Li G."/>
            <person name="Mu C."/>
            <person name="Tian Q."/>
            <person name="Mei H."/>
            <person name="Zhang T."/>
            <person name="Gao T."/>
            <person name="Zhang H."/>
        </authorList>
    </citation>
    <scope>NUCLEOTIDE SEQUENCE</scope>
    <source>
        <strain evidence="3">3651</strain>
    </source>
</reference>
<protein>
    <recommendedName>
        <fullName evidence="2">Transposase (putative) gypsy type domain-containing protein</fullName>
    </recommendedName>
</protein>
<evidence type="ECO:0000313" key="3">
    <source>
        <dbReference type="EMBL" id="KAK4421059.1"/>
    </source>
</evidence>
<feature type="region of interest" description="Disordered" evidence="1">
    <location>
        <begin position="288"/>
        <end position="346"/>
    </location>
</feature>
<dbReference type="PANTHER" id="PTHR31099:SF28">
    <property type="entry name" value="F5J5.12"/>
    <property type="match status" value="1"/>
</dbReference>
<proteinExistence type="predicted"/>